<keyword evidence="4 5" id="KW-0472">Membrane</keyword>
<dbReference type="GO" id="GO:0009977">
    <property type="term" value="F:proton motive force dependent protein transmembrane transporter activity"/>
    <property type="evidence" value="ECO:0007669"/>
    <property type="project" value="TreeGrafter"/>
</dbReference>
<comment type="caution">
    <text evidence="7">The sequence shown here is derived from an EMBL/GenBank/DDBJ whole genome shotgun (WGS) entry which is preliminary data.</text>
</comment>
<evidence type="ECO:0000256" key="5">
    <source>
        <dbReference type="HAMAP-Rule" id="MF_00902"/>
    </source>
</evidence>
<sequence>MASYYAAAASAASTGYEFSHEDNSEAPESPVPENDAENPATEPQEKTGQDEGGLTEGGEDADGASSDISDDGSPHGPLDLFAEHNEEGGTKEPEEAKTEEKTAAESNVPAFAAFQAPEKPEEKKDSYDDEEEGAEDDVPMSIMGHLNELRRRLFRIVIIVILGFVAFYGVSEALYGFLSAPLQACMPEGSKLIYTSPQGAFFTYMKVALVASLFGTSPFSFYQIWAFIAPGLYREEKRAVLPLAFFSSIFFLSGAAFCFFLVFPIAFKFFMGFATETIVPMISVEEYLSFALKLLIAFGLVFEMPLFAYFLSRFGILTPEFMRRTRRYAILLIFIVAAILTPPDVFSQCLMALPMLLLYEVSIYVSAVAYKKKDPGKPSENAEEKKEA</sequence>
<organism evidence="7 8">
    <name type="scientific">Mailhella massiliensis</name>
    <dbReference type="NCBI Taxonomy" id="1903261"/>
    <lineage>
        <taxon>Bacteria</taxon>
        <taxon>Pseudomonadati</taxon>
        <taxon>Thermodesulfobacteriota</taxon>
        <taxon>Desulfovibrionia</taxon>
        <taxon>Desulfovibrionales</taxon>
        <taxon>Desulfovibrionaceae</taxon>
        <taxon>Mailhella</taxon>
    </lineage>
</organism>
<dbReference type="PRINTS" id="PR01840">
    <property type="entry name" value="TATCFAMILY"/>
</dbReference>
<dbReference type="Proteomes" id="UP000698963">
    <property type="component" value="Unassembled WGS sequence"/>
</dbReference>
<evidence type="ECO:0000313" key="8">
    <source>
        <dbReference type="Proteomes" id="UP000698963"/>
    </source>
</evidence>
<keyword evidence="2 5" id="KW-0812">Transmembrane</keyword>
<comment type="subunit">
    <text evidence="5">Forms a complex with TatA.</text>
</comment>
<dbReference type="AlphaFoldDB" id="A0A921AYP7"/>
<feature type="transmembrane region" description="Helical" evidence="5">
    <location>
        <begin position="153"/>
        <end position="171"/>
    </location>
</feature>
<comment type="subcellular location">
    <subcellularLocation>
        <location evidence="5">Cell membrane</location>
        <topology evidence="5">Multi-pass membrane protein</topology>
    </subcellularLocation>
    <subcellularLocation>
        <location evidence="1">Membrane</location>
        <topology evidence="1">Multi-pass membrane protein</topology>
    </subcellularLocation>
</comment>
<evidence type="ECO:0000256" key="1">
    <source>
        <dbReference type="ARBA" id="ARBA00004141"/>
    </source>
</evidence>
<feature type="compositionally biased region" description="Low complexity" evidence="6">
    <location>
        <begin position="1"/>
        <end position="13"/>
    </location>
</feature>
<dbReference type="PANTHER" id="PTHR30371">
    <property type="entry name" value="SEC-INDEPENDENT PROTEIN TRANSLOCASE PROTEIN TATC"/>
    <property type="match status" value="1"/>
</dbReference>
<dbReference type="GO" id="GO:0065002">
    <property type="term" value="P:intracellular protein transmembrane transport"/>
    <property type="evidence" value="ECO:0007669"/>
    <property type="project" value="TreeGrafter"/>
</dbReference>
<dbReference type="Pfam" id="PF00902">
    <property type="entry name" value="TatC"/>
    <property type="match status" value="1"/>
</dbReference>
<evidence type="ECO:0000313" key="7">
    <source>
        <dbReference type="EMBL" id="HJD98218.1"/>
    </source>
</evidence>
<feature type="compositionally biased region" description="Basic and acidic residues" evidence="6">
    <location>
        <begin position="81"/>
        <end position="103"/>
    </location>
</feature>
<dbReference type="InterPro" id="IPR002033">
    <property type="entry name" value="TatC"/>
</dbReference>
<comment type="similarity">
    <text evidence="5">Belongs to the TatC family.</text>
</comment>
<gene>
    <name evidence="5 7" type="primary">tatC</name>
    <name evidence="7" type="ORF">K8W16_11300</name>
</gene>
<keyword evidence="5" id="KW-0811">Translocation</keyword>
<feature type="region of interest" description="Disordered" evidence="6">
    <location>
        <begin position="1"/>
        <end position="135"/>
    </location>
</feature>
<dbReference type="NCBIfam" id="TIGR00945">
    <property type="entry name" value="tatC"/>
    <property type="match status" value="1"/>
</dbReference>
<proteinExistence type="inferred from homology"/>
<feature type="transmembrane region" description="Helical" evidence="5">
    <location>
        <begin position="240"/>
        <end position="267"/>
    </location>
</feature>
<feature type="transmembrane region" description="Helical" evidence="5">
    <location>
        <begin position="287"/>
        <end position="307"/>
    </location>
</feature>
<feature type="transmembrane region" description="Helical" evidence="5">
    <location>
        <begin position="352"/>
        <end position="370"/>
    </location>
</feature>
<keyword evidence="5" id="KW-0653">Protein transport</keyword>
<protein>
    <recommendedName>
        <fullName evidence="5">Sec-independent protein translocase protein TatC</fullName>
    </recommendedName>
</protein>
<dbReference type="EMBL" id="DYZA01000233">
    <property type="protein sequence ID" value="HJD98218.1"/>
    <property type="molecule type" value="Genomic_DNA"/>
</dbReference>
<dbReference type="InterPro" id="IPR019820">
    <property type="entry name" value="Sec-indep_translocase_CS"/>
</dbReference>
<dbReference type="GO" id="GO:0033281">
    <property type="term" value="C:TAT protein transport complex"/>
    <property type="evidence" value="ECO:0007669"/>
    <property type="project" value="UniProtKB-UniRule"/>
</dbReference>
<dbReference type="PROSITE" id="PS01218">
    <property type="entry name" value="TATC"/>
    <property type="match status" value="1"/>
</dbReference>
<comment type="function">
    <text evidence="5">Part of the twin-arginine translocation (Tat) system that transports large folded proteins containing a characteristic twin-arginine motif in their signal peptide across membranes.</text>
</comment>
<accession>A0A921AYP7</accession>
<evidence type="ECO:0000256" key="2">
    <source>
        <dbReference type="ARBA" id="ARBA00022692"/>
    </source>
</evidence>
<feature type="transmembrane region" description="Helical" evidence="5">
    <location>
        <begin position="207"/>
        <end position="228"/>
    </location>
</feature>
<reference evidence="7" key="1">
    <citation type="journal article" date="2021" name="PeerJ">
        <title>Extensive microbial diversity within the chicken gut microbiome revealed by metagenomics and culture.</title>
        <authorList>
            <person name="Gilroy R."/>
            <person name="Ravi A."/>
            <person name="Getino M."/>
            <person name="Pursley I."/>
            <person name="Horton D.L."/>
            <person name="Alikhan N.F."/>
            <person name="Baker D."/>
            <person name="Gharbi K."/>
            <person name="Hall N."/>
            <person name="Watson M."/>
            <person name="Adriaenssens E.M."/>
            <person name="Foster-Nyarko E."/>
            <person name="Jarju S."/>
            <person name="Secka A."/>
            <person name="Antonio M."/>
            <person name="Oren A."/>
            <person name="Chaudhuri R.R."/>
            <person name="La Ragione R."/>
            <person name="Hildebrand F."/>
            <person name="Pallen M.J."/>
        </authorList>
    </citation>
    <scope>NUCLEOTIDE SEQUENCE</scope>
    <source>
        <strain evidence="7">ChiGjej2B2-19336</strain>
    </source>
</reference>
<evidence type="ECO:0000256" key="6">
    <source>
        <dbReference type="SAM" id="MobiDB-lite"/>
    </source>
</evidence>
<evidence type="ECO:0000256" key="4">
    <source>
        <dbReference type="ARBA" id="ARBA00023136"/>
    </source>
</evidence>
<dbReference type="PANTHER" id="PTHR30371:SF0">
    <property type="entry name" value="SEC-INDEPENDENT PROTEIN TRANSLOCASE PROTEIN TATC, CHLOROPLASTIC-RELATED"/>
    <property type="match status" value="1"/>
</dbReference>
<name>A0A921AYP7_9BACT</name>
<feature type="transmembrane region" description="Helical" evidence="5">
    <location>
        <begin position="328"/>
        <end position="346"/>
    </location>
</feature>
<dbReference type="HAMAP" id="MF_00902">
    <property type="entry name" value="TatC"/>
    <property type="match status" value="1"/>
</dbReference>
<dbReference type="GO" id="GO:0043953">
    <property type="term" value="P:protein transport by the Tat complex"/>
    <property type="evidence" value="ECO:0007669"/>
    <property type="project" value="UniProtKB-UniRule"/>
</dbReference>
<evidence type="ECO:0000256" key="3">
    <source>
        <dbReference type="ARBA" id="ARBA00022989"/>
    </source>
</evidence>
<reference evidence="7" key="2">
    <citation type="submission" date="2021-09" db="EMBL/GenBank/DDBJ databases">
        <authorList>
            <person name="Gilroy R."/>
        </authorList>
    </citation>
    <scope>NUCLEOTIDE SEQUENCE</scope>
    <source>
        <strain evidence="7">ChiGjej2B2-19336</strain>
    </source>
</reference>
<keyword evidence="5" id="KW-0813">Transport</keyword>
<keyword evidence="3 5" id="KW-1133">Transmembrane helix</keyword>
<dbReference type="RefSeq" id="WP_304123842.1">
    <property type="nucleotide sequence ID" value="NZ_DYZA01000233.1"/>
</dbReference>
<keyword evidence="5" id="KW-1003">Cell membrane</keyword>